<dbReference type="RefSeq" id="XP_041137549.1">
    <property type="nucleotide sequence ID" value="XM_041279335.1"/>
</dbReference>
<dbReference type="InterPro" id="IPR035979">
    <property type="entry name" value="RBD_domain_sf"/>
</dbReference>
<dbReference type="GO" id="GO:0003729">
    <property type="term" value="F:mRNA binding"/>
    <property type="evidence" value="ECO:0007669"/>
    <property type="project" value="TreeGrafter"/>
</dbReference>
<accession>A0A871R6Z8</accession>
<evidence type="ECO:0000256" key="2">
    <source>
        <dbReference type="SAM" id="MobiDB-lite"/>
    </source>
</evidence>
<dbReference type="GeneID" id="64572698"/>
<feature type="compositionally biased region" description="Basic and acidic residues" evidence="2">
    <location>
        <begin position="145"/>
        <end position="156"/>
    </location>
</feature>
<reference evidence="3" key="1">
    <citation type="submission" date="2020-10" db="EMBL/GenBank/DDBJ databases">
        <authorList>
            <person name="Palmer J.M."/>
        </authorList>
    </citation>
    <scope>NUCLEOTIDE SEQUENCE</scope>
    <source>
        <strain evidence="3">UCD 2041</strain>
    </source>
</reference>
<dbReference type="Proteomes" id="UP000663131">
    <property type="component" value="Chromosome 8"/>
</dbReference>
<organism evidence="3 4">
    <name type="scientific">Dekkera bruxellensis</name>
    <name type="common">Brettanomyces custersii</name>
    <dbReference type="NCBI Taxonomy" id="5007"/>
    <lineage>
        <taxon>Eukaryota</taxon>
        <taxon>Fungi</taxon>
        <taxon>Dikarya</taxon>
        <taxon>Ascomycota</taxon>
        <taxon>Saccharomycotina</taxon>
        <taxon>Pichiomycetes</taxon>
        <taxon>Pichiales</taxon>
        <taxon>Pichiaceae</taxon>
        <taxon>Brettanomyces</taxon>
    </lineage>
</organism>
<evidence type="ECO:0000256" key="1">
    <source>
        <dbReference type="ARBA" id="ARBA00022884"/>
    </source>
</evidence>
<dbReference type="PANTHER" id="PTHR19965">
    <property type="entry name" value="RNA AND EXPORT FACTOR BINDING PROTEIN"/>
    <property type="match status" value="1"/>
</dbReference>
<protein>
    <recommendedName>
        <fullName evidence="5">RRM domain-containing protein</fullName>
    </recommendedName>
</protein>
<sequence>MGRLEQNPLYKALSSSNTRPVRSHHRLPKSERLVGNPIEEALIRAKEKPLIDEERKLLNNPLAVALLKGKSKKNEGRFRNGRGGSSHSNNTIPTSPAGPNRSRRSRHQKNDGSFNRTRGRHEHTYNKHARERVKENRHEKHHKRTGENKSQTKEFSTELQTPEKIAAALKKSNVGVWSSSNTSEKHVSFKGASKPSFLRIQNLQPGVTELDIVEIMWRYGTVLKVITKESVSRNYGRSVTAELFYVNDESMWKAKKALDGVNADNRILKLEIAQDPVTVTNSVMWRGITSEVREAKRNRMMSFSPNPADGLD</sequence>
<dbReference type="EMBL" id="CP063136">
    <property type="protein sequence ID" value="QOU21056.1"/>
    <property type="molecule type" value="Genomic_DNA"/>
</dbReference>
<dbReference type="OrthoDB" id="3998004at2759"/>
<keyword evidence="1" id="KW-0694">RNA-binding</keyword>
<feature type="compositionally biased region" description="Basic residues" evidence="2">
    <location>
        <begin position="117"/>
        <end position="131"/>
    </location>
</feature>
<dbReference type="PANTHER" id="PTHR19965:SF82">
    <property type="entry name" value="THO COMPLEX SUBUNIT 4"/>
    <property type="match status" value="1"/>
</dbReference>
<dbReference type="AlphaFoldDB" id="A0A871R6Z8"/>
<evidence type="ECO:0008006" key="5">
    <source>
        <dbReference type="Google" id="ProtNLM"/>
    </source>
</evidence>
<dbReference type="GO" id="GO:0005634">
    <property type="term" value="C:nucleus"/>
    <property type="evidence" value="ECO:0007669"/>
    <property type="project" value="TreeGrafter"/>
</dbReference>
<name>A0A871R6Z8_DEKBR</name>
<dbReference type="InterPro" id="IPR012677">
    <property type="entry name" value="Nucleotide-bd_a/b_plait_sf"/>
</dbReference>
<gene>
    <name evidence="3" type="ORF">BRETT_000773</name>
</gene>
<dbReference type="InterPro" id="IPR051229">
    <property type="entry name" value="ALYREF_mRNA_export"/>
</dbReference>
<reference evidence="3" key="2">
    <citation type="journal article" name="BMC Genomics">
        <title>New genome assemblies reveal patterns of domestication and adaptation across Brettanomyces (Dekkera) species.</title>
        <authorList>
            <person name="Roach M.J."/>
            <person name="Borneman A.R."/>
        </authorList>
    </citation>
    <scope>NUCLEOTIDE SEQUENCE</scope>
    <source>
        <strain evidence="3">UCD 2041</strain>
    </source>
</reference>
<feature type="compositionally biased region" description="Polar residues" evidence="2">
    <location>
        <begin position="85"/>
        <end position="94"/>
    </location>
</feature>
<evidence type="ECO:0000313" key="3">
    <source>
        <dbReference type="EMBL" id="QOU21056.1"/>
    </source>
</evidence>
<dbReference type="SUPFAM" id="SSF54928">
    <property type="entry name" value="RNA-binding domain, RBD"/>
    <property type="match status" value="1"/>
</dbReference>
<dbReference type="KEGG" id="bbrx:BRETT_000773"/>
<evidence type="ECO:0000313" key="4">
    <source>
        <dbReference type="Proteomes" id="UP000663131"/>
    </source>
</evidence>
<dbReference type="Gene3D" id="3.30.70.330">
    <property type="match status" value="1"/>
</dbReference>
<feature type="region of interest" description="Disordered" evidence="2">
    <location>
        <begin position="1"/>
        <end position="32"/>
    </location>
</feature>
<feature type="region of interest" description="Disordered" evidence="2">
    <location>
        <begin position="70"/>
        <end position="158"/>
    </location>
</feature>
<proteinExistence type="predicted"/>